<sequence>MLGSLHGPMRKSGCKQHDQDVTRAYPVAPSLTLVKGDLSSVHWDMLCAKDRGDGCKF</sequence>
<reference evidence="2" key="1">
    <citation type="journal article" date="2011" name="PLoS Genet.">
        <title>Genomic analysis of the necrotrophic fungal pathogens Sclerotinia sclerotiorum and Botrytis cinerea.</title>
        <authorList>
            <person name="Amselem J."/>
            <person name="Cuomo C.A."/>
            <person name="van Kan J.A."/>
            <person name="Viaud M."/>
            <person name="Benito E.P."/>
            <person name="Couloux A."/>
            <person name="Coutinho P.M."/>
            <person name="de Vries R.P."/>
            <person name="Dyer P.S."/>
            <person name="Fillinger S."/>
            <person name="Fournier E."/>
            <person name="Gout L."/>
            <person name="Hahn M."/>
            <person name="Kohn L."/>
            <person name="Lapalu N."/>
            <person name="Plummer K.M."/>
            <person name="Pradier J.M."/>
            <person name="Quevillon E."/>
            <person name="Sharon A."/>
            <person name="Simon A."/>
            <person name="ten Have A."/>
            <person name="Tudzynski B."/>
            <person name="Tudzynski P."/>
            <person name="Wincker P."/>
            <person name="Andrew M."/>
            <person name="Anthouard V."/>
            <person name="Beever R.E."/>
            <person name="Beffa R."/>
            <person name="Benoit I."/>
            <person name="Bouzid O."/>
            <person name="Brault B."/>
            <person name="Chen Z."/>
            <person name="Choquer M."/>
            <person name="Collemare J."/>
            <person name="Cotton P."/>
            <person name="Danchin E.G."/>
            <person name="Da Silva C."/>
            <person name="Gautier A."/>
            <person name="Giraud C."/>
            <person name="Giraud T."/>
            <person name="Gonzalez C."/>
            <person name="Grossetete S."/>
            <person name="Guldener U."/>
            <person name="Henrissat B."/>
            <person name="Howlett B.J."/>
            <person name="Kodira C."/>
            <person name="Kretschmer M."/>
            <person name="Lappartient A."/>
            <person name="Leroch M."/>
            <person name="Levis C."/>
            <person name="Mauceli E."/>
            <person name="Neuveglise C."/>
            <person name="Oeser B."/>
            <person name="Pearson M."/>
            <person name="Poulain J."/>
            <person name="Poussereau N."/>
            <person name="Quesneville H."/>
            <person name="Rascle C."/>
            <person name="Schumacher J."/>
            <person name="Segurens B."/>
            <person name="Sexton A."/>
            <person name="Silva E."/>
            <person name="Sirven C."/>
            <person name="Soanes D.M."/>
            <person name="Talbot N.J."/>
            <person name="Templeton M."/>
            <person name="Yandava C."/>
            <person name="Yarden O."/>
            <person name="Zeng Q."/>
            <person name="Rollins J.A."/>
            <person name="Lebrun M.H."/>
            <person name="Dickman M."/>
        </authorList>
    </citation>
    <scope>NUCLEOTIDE SEQUENCE [LARGE SCALE GENOMIC DNA]</scope>
    <source>
        <strain evidence="2">T4</strain>
    </source>
</reference>
<evidence type="ECO:0000313" key="2">
    <source>
        <dbReference type="Proteomes" id="UP000008177"/>
    </source>
</evidence>
<proteinExistence type="predicted"/>
<protein>
    <submittedName>
        <fullName evidence="1">Uncharacterized protein</fullName>
    </submittedName>
</protein>
<name>G2XQY5_BOTF4</name>
<accession>G2XQY5</accession>
<evidence type="ECO:0000313" key="1">
    <source>
        <dbReference type="EMBL" id="CCD33672.1"/>
    </source>
</evidence>
<dbReference type="HOGENOM" id="CLU_2996254_0_0_1"/>
<dbReference type="EMBL" id="FQ790254">
    <property type="protein sequence ID" value="CCD33672.1"/>
    <property type="molecule type" value="Genomic_DNA"/>
</dbReference>
<dbReference type="AlphaFoldDB" id="G2XQY5"/>
<organism evidence="1 2">
    <name type="scientific">Botryotinia fuckeliana (strain T4)</name>
    <name type="common">Noble rot fungus</name>
    <name type="synonym">Botrytis cinerea</name>
    <dbReference type="NCBI Taxonomy" id="999810"/>
    <lineage>
        <taxon>Eukaryota</taxon>
        <taxon>Fungi</taxon>
        <taxon>Dikarya</taxon>
        <taxon>Ascomycota</taxon>
        <taxon>Pezizomycotina</taxon>
        <taxon>Leotiomycetes</taxon>
        <taxon>Helotiales</taxon>
        <taxon>Sclerotiniaceae</taxon>
        <taxon>Botrytis</taxon>
    </lineage>
</organism>
<dbReference type="Proteomes" id="UP000008177">
    <property type="component" value="Unplaced contigs"/>
</dbReference>
<dbReference type="InParanoid" id="G2XQY5"/>
<gene>
    <name evidence="1" type="ORF">BofuT4_P068180.1</name>
</gene>